<sequence length="326" mass="37137">MEEIERSRAGTQHISISEYIHFSPSQIGDLLFFQVHNPSKNMFEDPLHAAEAVSVPCFDQQEIKCSRGCLVDDTLQLLRLEGSEVPTFHQSHIEPGVELLSALFALPAVCSNTELGNPLPAIGEEKRKFLWSWLPPWYTFTNRLGKDLHTKRTVRVNLHFEVELALVISKTLRDYDPAGKRGALDISGRQNRKTIYSSIPYGIDPLSRKYILFYSRTASITTLKHSSNTGNHTTPITWLLPRACYRKTALRYCRRRETADPSYYTLSPVTRTTGSCVGDQNLVPKVALMPSGDIKTHARKVFWRLVWHLVKEKNLAHAKMIVTIYK</sequence>
<proteinExistence type="predicted"/>
<dbReference type="VEuPathDB" id="FungiDB:HCDG_07627"/>
<reference evidence="2" key="1">
    <citation type="submission" date="2009-05" db="EMBL/GenBank/DDBJ databases">
        <title>The genome sequence of Ajellomyces capsulatus strain H143.</title>
        <authorList>
            <person name="Champion M."/>
            <person name="Cuomo C.A."/>
            <person name="Ma L.-J."/>
            <person name="Henn M.R."/>
            <person name="Sil A."/>
            <person name="Goldman B."/>
            <person name="Young S.K."/>
            <person name="Kodira C.D."/>
            <person name="Zeng Q."/>
            <person name="Koehrsen M."/>
            <person name="Alvarado L."/>
            <person name="Berlin A.M."/>
            <person name="Borenstein D."/>
            <person name="Chen Z."/>
            <person name="Engels R."/>
            <person name="Freedman E."/>
            <person name="Gellesch M."/>
            <person name="Goldberg J."/>
            <person name="Griggs A."/>
            <person name="Gujja S."/>
            <person name="Heiman D.I."/>
            <person name="Hepburn T.A."/>
            <person name="Howarth C."/>
            <person name="Jen D."/>
            <person name="Larson L."/>
            <person name="Lewis B."/>
            <person name="Mehta T."/>
            <person name="Park D."/>
            <person name="Pearson M."/>
            <person name="Roberts A."/>
            <person name="Saif S."/>
            <person name="Shea T.D."/>
            <person name="Shenoy N."/>
            <person name="Sisk P."/>
            <person name="Stolte C."/>
            <person name="Sykes S."/>
            <person name="Walk T."/>
            <person name="White J."/>
            <person name="Yandava C."/>
            <person name="Klein B."/>
            <person name="McEwen J.G."/>
            <person name="Puccia R."/>
            <person name="Goldman G.H."/>
            <person name="Felipe M.S."/>
            <person name="Nino-Vega G."/>
            <person name="San-Blas G."/>
            <person name="Taylor J.W."/>
            <person name="Mendoza L."/>
            <person name="Galagan J.E."/>
            <person name="Nusbaum C."/>
            <person name="Birren B.W."/>
        </authorList>
    </citation>
    <scope>NUCLEOTIDE SEQUENCE [LARGE SCALE GENOMIC DNA]</scope>
    <source>
        <strain evidence="2">H143</strain>
    </source>
</reference>
<dbReference type="HOGENOM" id="CLU_852509_0_0_1"/>
<protein>
    <submittedName>
        <fullName evidence="1">Uncharacterized protein</fullName>
    </submittedName>
</protein>
<evidence type="ECO:0000313" key="2">
    <source>
        <dbReference type="Proteomes" id="UP000002624"/>
    </source>
</evidence>
<accession>C6HM08</accession>
<dbReference type="AlphaFoldDB" id="C6HM08"/>
<organism evidence="1 2">
    <name type="scientific">Ajellomyces capsulatus (strain H143)</name>
    <name type="common">Darling's disease fungus</name>
    <name type="synonym">Histoplasma capsulatum</name>
    <dbReference type="NCBI Taxonomy" id="544712"/>
    <lineage>
        <taxon>Eukaryota</taxon>
        <taxon>Fungi</taxon>
        <taxon>Dikarya</taxon>
        <taxon>Ascomycota</taxon>
        <taxon>Pezizomycotina</taxon>
        <taxon>Eurotiomycetes</taxon>
        <taxon>Eurotiomycetidae</taxon>
        <taxon>Onygenales</taxon>
        <taxon>Ajellomycetaceae</taxon>
        <taxon>Histoplasma</taxon>
    </lineage>
</organism>
<name>C6HM08_AJECH</name>
<dbReference type="Proteomes" id="UP000002624">
    <property type="component" value="Unassembled WGS sequence"/>
</dbReference>
<gene>
    <name evidence="1" type="ORF">HCDG_07627</name>
</gene>
<dbReference type="EMBL" id="GG692431">
    <property type="protein sequence ID" value="EER38758.1"/>
    <property type="molecule type" value="Genomic_DNA"/>
</dbReference>
<evidence type="ECO:0000313" key="1">
    <source>
        <dbReference type="EMBL" id="EER38758.1"/>
    </source>
</evidence>